<evidence type="ECO:0000256" key="1">
    <source>
        <dbReference type="ARBA" id="ARBA00004141"/>
    </source>
</evidence>
<dbReference type="EMBL" id="JBHUHV010000058">
    <property type="protein sequence ID" value="MFD2069217.1"/>
    <property type="molecule type" value="Genomic_DNA"/>
</dbReference>
<feature type="domain" description="SCP" evidence="6">
    <location>
        <begin position="202"/>
        <end position="317"/>
    </location>
</feature>
<dbReference type="PANTHER" id="PTHR31157">
    <property type="entry name" value="SCP DOMAIN-CONTAINING PROTEIN"/>
    <property type="match status" value="1"/>
</dbReference>
<evidence type="ECO:0000256" key="5">
    <source>
        <dbReference type="SAM" id="Phobius"/>
    </source>
</evidence>
<evidence type="ECO:0000256" key="2">
    <source>
        <dbReference type="ARBA" id="ARBA00022692"/>
    </source>
</evidence>
<protein>
    <submittedName>
        <fullName evidence="7">CvpA family protein</fullName>
    </submittedName>
</protein>
<dbReference type="Proteomes" id="UP001597369">
    <property type="component" value="Unassembled WGS sequence"/>
</dbReference>
<reference evidence="8" key="1">
    <citation type="journal article" date="2019" name="Int. J. Syst. Evol. Microbiol.">
        <title>The Global Catalogue of Microorganisms (GCM) 10K type strain sequencing project: providing services to taxonomists for standard genome sequencing and annotation.</title>
        <authorList>
            <consortium name="The Broad Institute Genomics Platform"/>
            <consortium name="The Broad Institute Genome Sequencing Center for Infectious Disease"/>
            <person name="Wu L."/>
            <person name="Ma J."/>
        </authorList>
    </citation>
    <scope>NUCLEOTIDE SEQUENCE [LARGE SCALE GENOMIC DNA]</scope>
    <source>
        <strain evidence="8">JCM 16545</strain>
    </source>
</reference>
<name>A0ABW4X3L5_9BACT</name>
<sequence length="319" mass="35507">MINYIDILIVLIILSSVVSGWYRGFILGLLDLVRWVGSLLIGLKFYPYVADWLTGNTNWSEVWIPPVSFLLVTIVASILVQYLGTLILQKLPQNIHTRKSNQVLGVIPGLFSGLITATIVAVLLLAVPMSGSLETNVQESKLTNKLASYTDRIEMALAPVFDEAAQRTLTKLTVDPESEKFIELPFETESFKPRPDLEAEMLELVNEERVANGLKPLKADTALRRVARLHSADMFRRGYFSHYSPEGEDAFDRMREAEVSFRAAGENLALAPTLPIAHNGLMNSPGHRANILQKRFGRVGIGVIESSGRGLMITQNFRN</sequence>
<feature type="transmembrane region" description="Helical" evidence="5">
    <location>
        <begin position="62"/>
        <end position="83"/>
    </location>
</feature>
<evidence type="ECO:0000256" key="4">
    <source>
        <dbReference type="ARBA" id="ARBA00023136"/>
    </source>
</evidence>
<keyword evidence="2 5" id="KW-0812">Transmembrane</keyword>
<dbReference type="InterPro" id="IPR003825">
    <property type="entry name" value="Colicin-V_CvpA"/>
</dbReference>
<dbReference type="CDD" id="cd05379">
    <property type="entry name" value="CAP_bacterial"/>
    <property type="match status" value="1"/>
</dbReference>
<evidence type="ECO:0000256" key="3">
    <source>
        <dbReference type="ARBA" id="ARBA00022989"/>
    </source>
</evidence>
<keyword evidence="3 5" id="KW-1133">Transmembrane helix</keyword>
<dbReference type="Pfam" id="PF00188">
    <property type="entry name" value="CAP"/>
    <property type="match status" value="1"/>
</dbReference>
<keyword evidence="8" id="KW-1185">Reference proteome</keyword>
<feature type="transmembrane region" description="Helical" evidence="5">
    <location>
        <begin position="103"/>
        <end position="127"/>
    </location>
</feature>
<proteinExistence type="predicted"/>
<evidence type="ECO:0000313" key="8">
    <source>
        <dbReference type="Proteomes" id="UP001597369"/>
    </source>
</evidence>
<dbReference type="SUPFAM" id="SSF55797">
    <property type="entry name" value="PR-1-like"/>
    <property type="match status" value="1"/>
</dbReference>
<dbReference type="RefSeq" id="WP_229957273.1">
    <property type="nucleotide sequence ID" value="NZ_JAJJWI010000001.1"/>
</dbReference>
<accession>A0ABW4X3L5</accession>
<dbReference type="Gene3D" id="3.40.33.10">
    <property type="entry name" value="CAP"/>
    <property type="match status" value="1"/>
</dbReference>
<evidence type="ECO:0000259" key="6">
    <source>
        <dbReference type="Pfam" id="PF00188"/>
    </source>
</evidence>
<dbReference type="InterPro" id="IPR035940">
    <property type="entry name" value="CAP_sf"/>
</dbReference>
<dbReference type="PANTHER" id="PTHR31157:SF1">
    <property type="entry name" value="SCP DOMAIN-CONTAINING PROTEIN"/>
    <property type="match status" value="1"/>
</dbReference>
<comment type="subcellular location">
    <subcellularLocation>
        <location evidence="1">Membrane</location>
        <topology evidence="1">Multi-pass membrane protein</topology>
    </subcellularLocation>
</comment>
<evidence type="ECO:0000313" key="7">
    <source>
        <dbReference type="EMBL" id="MFD2069217.1"/>
    </source>
</evidence>
<feature type="transmembrane region" description="Helical" evidence="5">
    <location>
        <begin position="6"/>
        <end position="25"/>
    </location>
</feature>
<dbReference type="Pfam" id="PF02674">
    <property type="entry name" value="Colicin_V"/>
    <property type="match status" value="1"/>
</dbReference>
<gene>
    <name evidence="7" type="ORF">ACFSKU_20200</name>
</gene>
<organism evidence="7 8">
    <name type="scientific">Pontibacter silvestris</name>
    <dbReference type="NCBI Taxonomy" id="2305183"/>
    <lineage>
        <taxon>Bacteria</taxon>
        <taxon>Pseudomonadati</taxon>
        <taxon>Bacteroidota</taxon>
        <taxon>Cytophagia</taxon>
        <taxon>Cytophagales</taxon>
        <taxon>Hymenobacteraceae</taxon>
        <taxon>Pontibacter</taxon>
    </lineage>
</organism>
<dbReference type="InterPro" id="IPR014044">
    <property type="entry name" value="CAP_dom"/>
</dbReference>
<keyword evidence="4 5" id="KW-0472">Membrane</keyword>
<comment type="caution">
    <text evidence="7">The sequence shown here is derived from an EMBL/GenBank/DDBJ whole genome shotgun (WGS) entry which is preliminary data.</text>
</comment>